<accession>A0A4Y2FE59</accession>
<dbReference type="Gene3D" id="3.30.420.10">
    <property type="entry name" value="Ribonuclease H-like superfamily/Ribonuclease H"/>
    <property type="match status" value="1"/>
</dbReference>
<gene>
    <name evidence="1" type="primary">tc3a_503</name>
    <name evidence="1" type="ORF">AVEN_104892_1</name>
</gene>
<dbReference type="PANTHER" id="PTHR46060:SF1">
    <property type="entry name" value="MARINER MOS1 TRANSPOSASE-LIKE PROTEIN"/>
    <property type="match status" value="1"/>
</dbReference>
<evidence type="ECO:0000313" key="2">
    <source>
        <dbReference type="Proteomes" id="UP000499080"/>
    </source>
</evidence>
<dbReference type="GO" id="GO:0007218">
    <property type="term" value="P:neuropeptide signaling pathway"/>
    <property type="evidence" value="ECO:0007669"/>
    <property type="project" value="InterPro"/>
</dbReference>
<protein>
    <submittedName>
        <fullName evidence="1">Transposable element Tc3 transposase</fullName>
    </submittedName>
</protein>
<dbReference type="PANTHER" id="PTHR46060">
    <property type="entry name" value="MARINER MOS1 TRANSPOSASE-LIKE PROTEIN"/>
    <property type="match status" value="1"/>
</dbReference>
<dbReference type="GO" id="GO:0018990">
    <property type="term" value="P:ecdysis, chitin-based cuticle"/>
    <property type="evidence" value="ECO:0007669"/>
    <property type="project" value="InterPro"/>
</dbReference>
<evidence type="ECO:0000313" key="1">
    <source>
        <dbReference type="EMBL" id="GBM39672.1"/>
    </source>
</evidence>
<dbReference type="InterPro" id="IPR036397">
    <property type="entry name" value="RNaseH_sf"/>
</dbReference>
<dbReference type="AlphaFoldDB" id="A0A4Y2FE59"/>
<comment type="caution">
    <text evidence="1">The sequence shown here is derived from an EMBL/GenBank/DDBJ whole genome shotgun (WGS) entry which is preliminary data.</text>
</comment>
<reference evidence="1 2" key="1">
    <citation type="journal article" date="2019" name="Sci. Rep.">
        <title>Orb-weaving spider Araneus ventricosus genome elucidates the spidroin gene catalogue.</title>
        <authorList>
            <person name="Kono N."/>
            <person name="Nakamura H."/>
            <person name="Ohtoshi R."/>
            <person name="Moran D.A.P."/>
            <person name="Shinohara A."/>
            <person name="Yoshida Y."/>
            <person name="Fujiwara M."/>
            <person name="Mori M."/>
            <person name="Tomita M."/>
            <person name="Arakawa K."/>
        </authorList>
    </citation>
    <scope>NUCLEOTIDE SEQUENCE [LARGE SCALE GENOMIC DNA]</scope>
</reference>
<organism evidence="1 2">
    <name type="scientific">Araneus ventricosus</name>
    <name type="common">Orbweaver spider</name>
    <name type="synonym">Epeira ventricosa</name>
    <dbReference type="NCBI Taxonomy" id="182803"/>
    <lineage>
        <taxon>Eukaryota</taxon>
        <taxon>Metazoa</taxon>
        <taxon>Ecdysozoa</taxon>
        <taxon>Arthropoda</taxon>
        <taxon>Chelicerata</taxon>
        <taxon>Arachnida</taxon>
        <taxon>Araneae</taxon>
        <taxon>Araneomorphae</taxon>
        <taxon>Entelegynae</taxon>
        <taxon>Araneoidea</taxon>
        <taxon>Araneidae</taxon>
        <taxon>Araneus</taxon>
    </lineage>
</organism>
<proteinExistence type="predicted"/>
<dbReference type="OrthoDB" id="6432957at2759"/>
<dbReference type="Proteomes" id="UP000499080">
    <property type="component" value="Unassembled WGS sequence"/>
</dbReference>
<dbReference type="EMBL" id="BGPR01000904">
    <property type="protein sequence ID" value="GBM39672.1"/>
    <property type="molecule type" value="Genomic_DNA"/>
</dbReference>
<dbReference type="Pfam" id="PF04736">
    <property type="entry name" value="Eclosion"/>
    <property type="match status" value="1"/>
</dbReference>
<dbReference type="GO" id="GO:0008255">
    <property type="term" value="F:ecdysis-triggering hormone activity"/>
    <property type="evidence" value="ECO:0007669"/>
    <property type="project" value="InterPro"/>
</dbReference>
<name>A0A4Y2FE59_ARAVE</name>
<sequence length="356" mass="40926">MIYRIITRKTPYEPKSRSGRPLVMDIRSDRQIQRMTSSQKMSVREITGASRLQISNNTVHRRIIESDYMIHSKMARRLPLSKLHISKSLQWARNHMSYGDKWMAILFSDERKWNLDGPDGNIKYWHDLRKEPRSFFSRQNGGGSVKVWAAFSFNGQVGLAFIDGRQNSPKYRETLENHLMPFAENIGGRNCLLDFGPAWESIVPQRHGMLRAGIVLLHDNAHPHLELHTQQLRQRFRWEMIEHPAYSPDLGPSDCHLFQLLKGYDFSNDAGSALRRWISSTPIAVILVAVLLSAIPHPIMGRKVSLCIHNCAQCKRTFGPFFEGQRCAEWCIRVQGSSLPDCSELDSIADFLTKLE</sequence>
<keyword evidence="2" id="KW-1185">Reference proteome</keyword>
<dbReference type="GO" id="GO:0003676">
    <property type="term" value="F:nucleic acid binding"/>
    <property type="evidence" value="ECO:0007669"/>
    <property type="project" value="InterPro"/>
</dbReference>
<dbReference type="InterPro" id="IPR052709">
    <property type="entry name" value="Transposase-MT_Hybrid"/>
</dbReference>
<dbReference type="InterPro" id="IPR006825">
    <property type="entry name" value="Eclosion"/>
</dbReference>